<evidence type="ECO:0000256" key="4">
    <source>
        <dbReference type="RuleBase" id="RU000561"/>
    </source>
</evidence>
<dbReference type="Proteomes" id="UP001472866">
    <property type="component" value="Chromosome 02"/>
</dbReference>
<reference evidence="7 8" key="1">
    <citation type="submission" date="2024-03" db="EMBL/GenBank/DDBJ databases">
        <title>Complete genome sequence of the green alga Chloropicon roscoffensis RCC1871.</title>
        <authorList>
            <person name="Lemieux C."/>
            <person name="Pombert J.-F."/>
            <person name="Otis C."/>
            <person name="Turmel M."/>
        </authorList>
    </citation>
    <scope>NUCLEOTIDE SEQUENCE [LARGE SCALE GENOMIC DNA]</scope>
    <source>
        <strain evidence="7 8">RCC1871</strain>
    </source>
</reference>
<dbReference type="GO" id="GO:0006412">
    <property type="term" value="P:translation"/>
    <property type="evidence" value="ECO:0007669"/>
    <property type="project" value="InterPro"/>
</dbReference>
<evidence type="ECO:0000313" key="7">
    <source>
        <dbReference type="EMBL" id="WZN59606.1"/>
    </source>
</evidence>
<evidence type="ECO:0000256" key="1">
    <source>
        <dbReference type="ARBA" id="ARBA00007698"/>
    </source>
</evidence>
<evidence type="ECO:0000256" key="2">
    <source>
        <dbReference type="ARBA" id="ARBA00022980"/>
    </source>
</evidence>
<dbReference type="SUPFAM" id="SSF74731">
    <property type="entry name" value="Ribosomal protein L20"/>
    <property type="match status" value="1"/>
</dbReference>
<dbReference type="Gene3D" id="6.10.160.10">
    <property type="match status" value="1"/>
</dbReference>
<comment type="similarity">
    <text evidence="1 4">Belongs to the bacterial ribosomal protein bL20 family.</text>
</comment>
<evidence type="ECO:0000313" key="8">
    <source>
        <dbReference type="Proteomes" id="UP001472866"/>
    </source>
</evidence>
<dbReference type="InterPro" id="IPR001849">
    <property type="entry name" value="PH_domain"/>
</dbReference>
<dbReference type="GO" id="GO:0005840">
    <property type="term" value="C:ribosome"/>
    <property type="evidence" value="ECO:0007669"/>
    <property type="project" value="UniProtKB-KW"/>
</dbReference>
<dbReference type="EMBL" id="CP151502">
    <property type="protein sequence ID" value="WZN59606.1"/>
    <property type="molecule type" value="Genomic_DNA"/>
</dbReference>
<accession>A0AAX4P0N3</accession>
<evidence type="ECO:0000256" key="3">
    <source>
        <dbReference type="ARBA" id="ARBA00023274"/>
    </source>
</evidence>
<organism evidence="7 8">
    <name type="scientific">Chloropicon roscoffensis</name>
    <dbReference type="NCBI Taxonomy" id="1461544"/>
    <lineage>
        <taxon>Eukaryota</taxon>
        <taxon>Viridiplantae</taxon>
        <taxon>Chlorophyta</taxon>
        <taxon>Chloropicophyceae</taxon>
        <taxon>Chloropicales</taxon>
        <taxon>Chloropicaceae</taxon>
        <taxon>Chloropicon</taxon>
    </lineage>
</organism>
<dbReference type="PROSITE" id="PS50003">
    <property type="entry name" value="PH_DOMAIN"/>
    <property type="match status" value="1"/>
</dbReference>
<evidence type="ECO:0000256" key="5">
    <source>
        <dbReference type="RuleBase" id="RU004311"/>
    </source>
</evidence>
<dbReference type="PRINTS" id="PR00062">
    <property type="entry name" value="RIBOSOMALL20"/>
</dbReference>
<dbReference type="AlphaFoldDB" id="A0AAX4P0N3"/>
<keyword evidence="3 4" id="KW-0687">Ribonucleoprotein</keyword>
<protein>
    <recommendedName>
        <fullName evidence="5">50S ribosomal protein L20</fullName>
    </recommendedName>
</protein>
<keyword evidence="2 4" id="KW-0689">Ribosomal protein</keyword>
<dbReference type="CDD" id="cd07026">
    <property type="entry name" value="Ribosomal_L20"/>
    <property type="match status" value="1"/>
</dbReference>
<dbReference type="InterPro" id="IPR005813">
    <property type="entry name" value="Ribosomal_bL20"/>
</dbReference>
<sequence length="112" mass="13253">MRKEKILRLAKGFRGRAKNCFRIAINRVEKALQYQYRDRKAKKREARKLWIQQINAATRQHGVIYSQFMHTLAKDNIKLDRKTLSDLAINEPHSFKALVDRVKFMRGPNGIE</sequence>
<name>A0AAX4P0N3_9CHLO</name>
<dbReference type="GO" id="GO:0003735">
    <property type="term" value="F:structural constituent of ribosome"/>
    <property type="evidence" value="ECO:0007669"/>
    <property type="project" value="InterPro"/>
</dbReference>
<keyword evidence="5" id="KW-0699">rRNA-binding</keyword>
<proteinExistence type="inferred from homology"/>
<dbReference type="NCBIfam" id="TIGR01032">
    <property type="entry name" value="rplT_bact"/>
    <property type="match status" value="1"/>
</dbReference>
<feature type="domain" description="PH" evidence="6">
    <location>
        <begin position="1"/>
        <end position="59"/>
    </location>
</feature>
<dbReference type="PANTHER" id="PTHR10986">
    <property type="entry name" value="39S RIBOSOMAL PROTEIN L20"/>
    <property type="match status" value="1"/>
</dbReference>
<dbReference type="GO" id="GO:1990904">
    <property type="term" value="C:ribonucleoprotein complex"/>
    <property type="evidence" value="ECO:0007669"/>
    <property type="project" value="UniProtKB-KW"/>
</dbReference>
<comment type="function">
    <text evidence="5">Binds directly to 23S ribosomal RNA and is necessary for the in vitro assembly process of the 50S ribosomal subunit. It is not involved in the protein synthesizing functions of that subunit.</text>
</comment>
<dbReference type="InterPro" id="IPR035566">
    <property type="entry name" value="Ribosomal_protein_bL20_C"/>
</dbReference>
<keyword evidence="5" id="KW-0694">RNA-binding</keyword>
<gene>
    <name evidence="7" type="ORF">HKI87_02g11320</name>
</gene>
<evidence type="ECO:0000259" key="6">
    <source>
        <dbReference type="PROSITE" id="PS50003"/>
    </source>
</evidence>
<keyword evidence="8" id="KW-1185">Reference proteome</keyword>
<dbReference type="GO" id="GO:0019843">
    <property type="term" value="F:rRNA binding"/>
    <property type="evidence" value="ECO:0007669"/>
    <property type="project" value="UniProtKB-KW"/>
</dbReference>
<dbReference type="HAMAP" id="MF_00382">
    <property type="entry name" value="Ribosomal_bL20"/>
    <property type="match status" value="1"/>
</dbReference>
<dbReference type="Gene3D" id="1.10.1900.20">
    <property type="entry name" value="Ribosomal protein L20"/>
    <property type="match status" value="1"/>
</dbReference>
<dbReference type="Pfam" id="PF00453">
    <property type="entry name" value="Ribosomal_L20"/>
    <property type="match status" value="1"/>
</dbReference>
<dbReference type="FunFam" id="1.10.1900.20:FF:000001">
    <property type="entry name" value="50S ribosomal protein L20"/>
    <property type="match status" value="1"/>
</dbReference>